<protein>
    <submittedName>
        <fullName evidence="2">Uncharacterized protein</fullName>
    </submittedName>
</protein>
<keyword evidence="1" id="KW-0812">Transmembrane</keyword>
<name>A0A6C0D0L7_9ZZZZ</name>
<evidence type="ECO:0000313" key="2">
    <source>
        <dbReference type="EMBL" id="QHT10003.1"/>
    </source>
</evidence>
<dbReference type="AlphaFoldDB" id="A0A6C0D0L7"/>
<dbReference type="EMBL" id="MN739518">
    <property type="protein sequence ID" value="QHT10003.1"/>
    <property type="molecule type" value="Genomic_DNA"/>
</dbReference>
<sequence>MKMLTMFKKIEGNIEKNIVGIYFFTILQIIMIVMSFFLG</sequence>
<evidence type="ECO:0000256" key="1">
    <source>
        <dbReference type="SAM" id="Phobius"/>
    </source>
</evidence>
<accession>A0A6C0D0L7</accession>
<keyword evidence="1" id="KW-0472">Membrane</keyword>
<keyword evidence="1" id="KW-1133">Transmembrane helix</keyword>
<organism evidence="2">
    <name type="scientific">viral metagenome</name>
    <dbReference type="NCBI Taxonomy" id="1070528"/>
    <lineage>
        <taxon>unclassified sequences</taxon>
        <taxon>metagenomes</taxon>
        <taxon>organismal metagenomes</taxon>
    </lineage>
</organism>
<reference evidence="2" key="1">
    <citation type="journal article" date="2020" name="Nature">
        <title>Giant virus diversity and host interactions through global metagenomics.</title>
        <authorList>
            <person name="Schulz F."/>
            <person name="Roux S."/>
            <person name="Paez-Espino D."/>
            <person name="Jungbluth S."/>
            <person name="Walsh D.A."/>
            <person name="Denef V.J."/>
            <person name="McMahon K.D."/>
            <person name="Konstantinidis K.T."/>
            <person name="Eloe-Fadrosh E.A."/>
            <person name="Kyrpides N.C."/>
            <person name="Woyke T."/>
        </authorList>
    </citation>
    <scope>NUCLEOTIDE SEQUENCE</scope>
    <source>
        <strain evidence="2">GVMAG-M-3300023174-104</strain>
    </source>
</reference>
<proteinExistence type="predicted"/>
<feature type="transmembrane region" description="Helical" evidence="1">
    <location>
        <begin position="21"/>
        <end position="38"/>
    </location>
</feature>